<evidence type="ECO:0000313" key="1">
    <source>
        <dbReference type="EMBL" id="CUV14816.1"/>
    </source>
</evidence>
<dbReference type="EMBL" id="CP039339">
    <property type="protein sequence ID" value="QCX50292.1"/>
    <property type="molecule type" value="Genomic_DNA"/>
</dbReference>
<reference evidence="2 3" key="2">
    <citation type="submission" date="2019-04" db="EMBL/GenBank/DDBJ databases">
        <title>Complete Genome of UW386 and Higher Quality Genome of UW700.</title>
        <authorList>
            <person name="Jacobs J."/>
            <person name="Perez A."/>
            <person name="Steidl O."/>
            <person name="Allen C."/>
        </authorList>
    </citation>
    <scope>NUCLEOTIDE SEQUENCE [LARGE SCALE GENOMIC DNA]</scope>
    <source>
        <strain evidence="2 3">UW386</strain>
    </source>
</reference>
<dbReference type="Proteomes" id="UP000310553">
    <property type="component" value="Chromosome"/>
</dbReference>
<name>A0A0S4TXS1_RALSL</name>
<gene>
    <name evidence="2" type="ORF">E7Z57_15085</name>
    <name evidence="1" type="ORF">RUN39_v1_960057</name>
</gene>
<dbReference type="PATRIC" id="fig|305.106.peg.1690"/>
<protein>
    <submittedName>
        <fullName evidence="1">Putative lipoprotein transmembrane</fullName>
    </submittedName>
</protein>
<dbReference type="EMBL" id="LN899819">
    <property type="protein sequence ID" value="CUV14816.1"/>
    <property type="molecule type" value="Genomic_DNA"/>
</dbReference>
<keyword evidence="1" id="KW-0472">Membrane</keyword>
<organism evidence="1">
    <name type="scientific">Ralstonia solanacearum</name>
    <name type="common">Pseudomonas solanacearum</name>
    <dbReference type="NCBI Taxonomy" id="305"/>
    <lineage>
        <taxon>Bacteria</taxon>
        <taxon>Pseudomonadati</taxon>
        <taxon>Pseudomonadota</taxon>
        <taxon>Betaproteobacteria</taxon>
        <taxon>Burkholderiales</taxon>
        <taxon>Burkholderiaceae</taxon>
        <taxon>Ralstonia</taxon>
        <taxon>Ralstonia solanacearum species complex</taxon>
    </lineage>
</organism>
<reference evidence="1" key="1">
    <citation type="submission" date="2015-10" db="EMBL/GenBank/DDBJ databases">
        <authorList>
            <person name="Gilbert D.G."/>
        </authorList>
    </citation>
    <scope>NUCLEOTIDE SEQUENCE</scope>
    <source>
        <strain evidence="1">Phyl III-seqv23</strain>
    </source>
</reference>
<evidence type="ECO:0000313" key="3">
    <source>
        <dbReference type="Proteomes" id="UP000310553"/>
    </source>
</evidence>
<dbReference type="PROSITE" id="PS51257">
    <property type="entry name" value="PROKAR_LIPOPROTEIN"/>
    <property type="match status" value="1"/>
</dbReference>
<evidence type="ECO:0000313" key="2">
    <source>
        <dbReference type="EMBL" id="QCX50292.1"/>
    </source>
</evidence>
<dbReference type="AlphaFoldDB" id="A0A0S4TXS1"/>
<sequence length="120" mass="11713">MTSARTTLSRFFAGTALSLLLGACDVGFVAVIGSTLSIGGTVTGLPANQSLVLLDNGHDALTVTANGPFTFAATIPFNGGYAVTIGTQPSSASCSVSNGSGIATADVTSVAVTCQPVGSV</sequence>
<proteinExistence type="predicted"/>
<keyword evidence="1" id="KW-0449">Lipoprotein</keyword>
<accession>A0A0S4TXS1</accession>
<keyword evidence="1" id="KW-0812">Transmembrane</keyword>